<dbReference type="Pfam" id="PF13290">
    <property type="entry name" value="CHB_HEX_C_1"/>
    <property type="match status" value="1"/>
</dbReference>
<comment type="caution">
    <text evidence="3">The sequence shown here is derived from an EMBL/GenBank/DDBJ whole genome shotgun (WGS) entry which is preliminary data.</text>
</comment>
<reference evidence="3 4" key="1">
    <citation type="journal article" date="2018" name="Nat. Biotechnol.">
        <title>A standardized bacterial taxonomy based on genome phylogeny substantially revises the tree of life.</title>
        <authorList>
            <person name="Parks D.H."/>
            <person name="Chuvochina M."/>
            <person name="Waite D.W."/>
            <person name="Rinke C."/>
            <person name="Skarshewski A."/>
            <person name="Chaumeil P.A."/>
            <person name="Hugenholtz P."/>
        </authorList>
    </citation>
    <scope>NUCLEOTIDE SEQUENCE [LARGE SCALE GENOMIC DNA]</scope>
    <source>
        <strain evidence="3">UBA11482</strain>
    </source>
</reference>
<gene>
    <name evidence="3" type="ORF">DDY73_12155</name>
</gene>
<dbReference type="InterPro" id="IPR059177">
    <property type="entry name" value="GH29D-like_dom"/>
</dbReference>
<evidence type="ECO:0000259" key="2">
    <source>
        <dbReference type="Pfam" id="PF13290"/>
    </source>
</evidence>
<evidence type="ECO:0000256" key="1">
    <source>
        <dbReference type="SAM" id="SignalP"/>
    </source>
</evidence>
<feature type="chain" id="PRO_5016898127" description="GH29D-like beta-sandwich domain-containing protein" evidence="1">
    <location>
        <begin position="21"/>
        <end position="504"/>
    </location>
</feature>
<protein>
    <recommendedName>
        <fullName evidence="2">GH29D-like beta-sandwich domain-containing protein</fullName>
    </recommendedName>
</protein>
<feature type="signal peptide" evidence="1">
    <location>
        <begin position="1"/>
        <end position="20"/>
    </location>
</feature>
<name>A0A354M5F2_9BACT</name>
<keyword evidence="1" id="KW-0732">Signal</keyword>
<dbReference type="RefSeq" id="WP_122304117.1">
    <property type="nucleotide sequence ID" value="NZ_CAJKYL010000004.1"/>
</dbReference>
<feature type="domain" description="GH29D-like beta-sandwich" evidence="2">
    <location>
        <begin position="183"/>
        <end position="240"/>
    </location>
</feature>
<sequence>MKKTLLFILCLAGMTSLSNATVTTIDCSTVTWNTSVKNEISGSAEGFDISAVKNNGQTPPTYNTSAKDVRIYAKGSITITSTSGKPITNIAFGISTAGKKRLASCTAEPGTVTVKGDPDFTCEWSGSSASVTITVGDKADFGTDSGKAGQLDFTSITITTNDEAAGQVAQPTITPGSSYILGESTEVTLECSTDGAKIYYTTDGSEPSESATLYNGPFPVSETCTVKAIAIKEGLTNSSIAEATYSVPENVANIAEYMSTAKENTAYKITGPVTVVYQNDINLYIQDESGSLLVYGDAVGEYKEGDVITGLIGEYGVYQDITQMLPLYAPDAVSGTPAEPVTMNISEITTADVYKYIKLSEAVFKEDATFETGKTTNGIVVSGDKEMTIRNSFRVIDGTFEASKKWDIIGFVSVYQGTPQIYPISITESTLDGVKAATTDDNITIYSSNGKIYVNAIGGEKIELFNITGQKVAEKVAVSGINVLDAVYDITLVKVGSKVVKVVK</sequence>
<dbReference type="AlphaFoldDB" id="A0A354M5F2"/>
<proteinExistence type="predicted"/>
<organism evidence="3 4">
    <name type="scientific">Coprobacter fastidiosus</name>
    <dbReference type="NCBI Taxonomy" id="1099853"/>
    <lineage>
        <taxon>Bacteria</taxon>
        <taxon>Pseudomonadati</taxon>
        <taxon>Bacteroidota</taxon>
        <taxon>Bacteroidia</taxon>
        <taxon>Bacteroidales</taxon>
        <taxon>Barnesiellaceae</taxon>
        <taxon>Coprobacter</taxon>
    </lineage>
</organism>
<dbReference type="Proteomes" id="UP000262954">
    <property type="component" value="Unassembled WGS sequence"/>
</dbReference>
<evidence type="ECO:0000313" key="3">
    <source>
        <dbReference type="EMBL" id="HBJ09741.1"/>
    </source>
</evidence>
<accession>A0A354M5F2</accession>
<evidence type="ECO:0000313" key="4">
    <source>
        <dbReference type="Proteomes" id="UP000262954"/>
    </source>
</evidence>
<dbReference type="EMBL" id="DNWC01000158">
    <property type="protein sequence ID" value="HBJ09741.1"/>
    <property type="molecule type" value="Genomic_DNA"/>
</dbReference>